<evidence type="ECO:0000313" key="9">
    <source>
        <dbReference type="EMBL" id="MBA0126605.1"/>
    </source>
</evidence>
<evidence type="ECO:0000256" key="1">
    <source>
        <dbReference type="ARBA" id="ARBA00004651"/>
    </source>
</evidence>
<dbReference type="RefSeq" id="WP_180893413.1">
    <property type="nucleotide sequence ID" value="NZ_JACCKD010000004.1"/>
</dbReference>
<feature type="transmembrane region" description="Helical" evidence="7">
    <location>
        <begin position="12"/>
        <end position="28"/>
    </location>
</feature>
<proteinExistence type="inferred from homology"/>
<feature type="domain" description="ABC transmembrane type-1" evidence="8">
    <location>
        <begin position="60"/>
        <end position="240"/>
    </location>
</feature>
<dbReference type="SUPFAM" id="SSF161098">
    <property type="entry name" value="MetI-like"/>
    <property type="match status" value="1"/>
</dbReference>
<dbReference type="InterPro" id="IPR000515">
    <property type="entry name" value="MetI-like"/>
</dbReference>
<keyword evidence="10" id="KW-1185">Reference proteome</keyword>
<evidence type="ECO:0000256" key="2">
    <source>
        <dbReference type="ARBA" id="ARBA00022448"/>
    </source>
</evidence>
<accession>A0A838ABN2</accession>
<evidence type="ECO:0000256" key="7">
    <source>
        <dbReference type="RuleBase" id="RU363032"/>
    </source>
</evidence>
<feature type="transmembrane region" description="Helical" evidence="7">
    <location>
        <begin position="100"/>
        <end position="120"/>
    </location>
</feature>
<keyword evidence="5 7" id="KW-1133">Transmembrane helix</keyword>
<evidence type="ECO:0000313" key="10">
    <source>
        <dbReference type="Proteomes" id="UP000582974"/>
    </source>
</evidence>
<feature type="transmembrane region" description="Helical" evidence="7">
    <location>
        <begin position="216"/>
        <end position="236"/>
    </location>
</feature>
<dbReference type="Pfam" id="PF00528">
    <property type="entry name" value="BPD_transp_1"/>
    <property type="match status" value="1"/>
</dbReference>
<gene>
    <name evidence="9" type="ORF">H0B56_13720</name>
</gene>
<dbReference type="Proteomes" id="UP000582974">
    <property type="component" value="Unassembled WGS sequence"/>
</dbReference>
<dbReference type="EMBL" id="JACCKD010000004">
    <property type="protein sequence ID" value="MBA0126605.1"/>
    <property type="molecule type" value="Genomic_DNA"/>
</dbReference>
<dbReference type="PROSITE" id="PS50928">
    <property type="entry name" value="ABC_TM1"/>
    <property type="match status" value="1"/>
</dbReference>
<keyword evidence="2 7" id="KW-0813">Transport</keyword>
<feature type="transmembrane region" description="Helical" evidence="7">
    <location>
        <begin position="167"/>
        <end position="196"/>
    </location>
</feature>
<comment type="similarity">
    <text evidence="7">Belongs to the binding-protein-dependent transport system permease family.</text>
</comment>
<reference evidence="9 10" key="1">
    <citation type="submission" date="2020-07" db="EMBL/GenBank/DDBJ databases">
        <title>Genome of Haloechinothrix sp.</title>
        <authorList>
            <person name="Tang S.-K."/>
            <person name="Yang L."/>
            <person name="Zhu W.-Y."/>
        </authorList>
    </citation>
    <scope>NUCLEOTIDE SEQUENCE [LARGE SCALE GENOMIC DNA]</scope>
    <source>
        <strain evidence="9 10">YIM 98757</strain>
    </source>
</reference>
<evidence type="ECO:0000256" key="6">
    <source>
        <dbReference type="ARBA" id="ARBA00023136"/>
    </source>
</evidence>
<keyword evidence="4 7" id="KW-0812">Transmembrane</keyword>
<evidence type="ECO:0000259" key="8">
    <source>
        <dbReference type="PROSITE" id="PS50928"/>
    </source>
</evidence>
<feature type="transmembrane region" description="Helical" evidence="7">
    <location>
        <begin position="68"/>
        <end position="88"/>
    </location>
</feature>
<evidence type="ECO:0000256" key="4">
    <source>
        <dbReference type="ARBA" id="ARBA00022692"/>
    </source>
</evidence>
<dbReference type="PANTHER" id="PTHR30151:SF38">
    <property type="entry name" value="ALIPHATIC SULFONATES TRANSPORT PERMEASE PROTEIN SSUC-RELATED"/>
    <property type="match status" value="1"/>
</dbReference>
<evidence type="ECO:0000256" key="5">
    <source>
        <dbReference type="ARBA" id="ARBA00022989"/>
    </source>
</evidence>
<dbReference type="AlphaFoldDB" id="A0A838ABN2"/>
<sequence length="261" mass="28729">MKAVSTRLRSLAVELWLPVLVVVVWWFWSGSAGLQFYPPLSEILVRFQEMWLFDQFVSDVLPSLRNLLVGYTLAALVGIACGVIMAQLPIARRALEPIVHFLRSVPPVALVPLAILLLGFGPGMKMTIIAFSAVFATLIATLDGVRAADPVLAEVTRVYRISGRDRLLRVTLPAAAPQILGGLQVSLVIAFVVMITSEMLASTEGIGYLTILAQQTFAITDMWAGMLLLGLLGYLFNRLFTLAERRILHWHTGMREQAKTA</sequence>
<name>A0A838ABN2_9PSEU</name>
<dbReference type="InterPro" id="IPR035906">
    <property type="entry name" value="MetI-like_sf"/>
</dbReference>
<keyword evidence="3" id="KW-1003">Cell membrane</keyword>
<dbReference type="Gene3D" id="1.10.3720.10">
    <property type="entry name" value="MetI-like"/>
    <property type="match status" value="1"/>
</dbReference>
<feature type="transmembrane region" description="Helical" evidence="7">
    <location>
        <begin position="126"/>
        <end position="146"/>
    </location>
</feature>
<dbReference type="GO" id="GO:0055085">
    <property type="term" value="P:transmembrane transport"/>
    <property type="evidence" value="ECO:0007669"/>
    <property type="project" value="InterPro"/>
</dbReference>
<keyword evidence="6 7" id="KW-0472">Membrane</keyword>
<dbReference type="GO" id="GO:0005886">
    <property type="term" value="C:plasma membrane"/>
    <property type="evidence" value="ECO:0007669"/>
    <property type="project" value="UniProtKB-SubCell"/>
</dbReference>
<evidence type="ECO:0000256" key="3">
    <source>
        <dbReference type="ARBA" id="ARBA00022475"/>
    </source>
</evidence>
<protein>
    <submittedName>
        <fullName evidence="9">ABC transporter permease</fullName>
    </submittedName>
</protein>
<comment type="caution">
    <text evidence="9">The sequence shown here is derived from an EMBL/GenBank/DDBJ whole genome shotgun (WGS) entry which is preliminary data.</text>
</comment>
<dbReference type="PANTHER" id="PTHR30151">
    <property type="entry name" value="ALKANE SULFONATE ABC TRANSPORTER-RELATED, MEMBRANE SUBUNIT"/>
    <property type="match status" value="1"/>
</dbReference>
<organism evidence="9 10">
    <name type="scientific">Haloechinothrix aidingensis</name>
    <dbReference type="NCBI Taxonomy" id="2752311"/>
    <lineage>
        <taxon>Bacteria</taxon>
        <taxon>Bacillati</taxon>
        <taxon>Actinomycetota</taxon>
        <taxon>Actinomycetes</taxon>
        <taxon>Pseudonocardiales</taxon>
        <taxon>Pseudonocardiaceae</taxon>
        <taxon>Haloechinothrix</taxon>
    </lineage>
</organism>
<comment type="subcellular location">
    <subcellularLocation>
        <location evidence="1 7">Cell membrane</location>
        <topology evidence="1 7">Multi-pass membrane protein</topology>
    </subcellularLocation>
</comment>